<name>A0ABQ5AVL7_9ASTR</name>
<proteinExistence type="predicted"/>
<gene>
    <name evidence="2" type="ORF">Tco_0841047</name>
</gene>
<reference evidence="2" key="1">
    <citation type="journal article" date="2022" name="Int. J. Mol. Sci.">
        <title>Draft Genome of Tanacetum Coccineum: Genomic Comparison of Closely Related Tanacetum-Family Plants.</title>
        <authorList>
            <person name="Yamashiro T."/>
            <person name="Shiraishi A."/>
            <person name="Nakayama K."/>
            <person name="Satake H."/>
        </authorList>
    </citation>
    <scope>NUCLEOTIDE SEQUENCE</scope>
</reference>
<feature type="region of interest" description="Disordered" evidence="1">
    <location>
        <begin position="190"/>
        <end position="230"/>
    </location>
</feature>
<comment type="caution">
    <text evidence="2">The sequence shown here is derived from an EMBL/GenBank/DDBJ whole genome shotgun (WGS) entry which is preliminary data.</text>
</comment>
<feature type="compositionally biased region" description="Acidic residues" evidence="1">
    <location>
        <begin position="322"/>
        <end position="333"/>
    </location>
</feature>
<feature type="region of interest" description="Disordered" evidence="1">
    <location>
        <begin position="291"/>
        <end position="368"/>
    </location>
</feature>
<feature type="compositionally biased region" description="Low complexity" evidence="1">
    <location>
        <begin position="197"/>
        <end position="209"/>
    </location>
</feature>
<evidence type="ECO:0000256" key="1">
    <source>
        <dbReference type="SAM" id="MobiDB-lite"/>
    </source>
</evidence>
<feature type="compositionally biased region" description="Basic and acidic residues" evidence="1">
    <location>
        <begin position="251"/>
        <end position="264"/>
    </location>
</feature>
<protein>
    <submittedName>
        <fullName evidence="2">Uncharacterized protein</fullName>
    </submittedName>
</protein>
<feature type="compositionally biased region" description="Basic and acidic residues" evidence="1">
    <location>
        <begin position="304"/>
        <end position="314"/>
    </location>
</feature>
<organism evidence="2 3">
    <name type="scientific">Tanacetum coccineum</name>
    <dbReference type="NCBI Taxonomy" id="301880"/>
    <lineage>
        <taxon>Eukaryota</taxon>
        <taxon>Viridiplantae</taxon>
        <taxon>Streptophyta</taxon>
        <taxon>Embryophyta</taxon>
        <taxon>Tracheophyta</taxon>
        <taxon>Spermatophyta</taxon>
        <taxon>Magnoliopsida</taxon>
        <taxon>eudicotyledons</taxon>
        <taxon>Gunneridae</taxon>
        <taxon>Pentapetalae</taxon>
        <taxon>asterids</taxon>
        <taxon>campanulids</taxon>
        <taxon>Asterales</taxon>
        <taxon>Asteraceae</taxon>
        <taxon>Asteroideae</taxon>
        <taxon>Anthemideae</taxon>
        <taxon>Anthemidinae</taxon>
        <taxon>Tanacetum</taxon>
    </lineage>
</organism>
<reference evidence="2" key="2">
    <citation type="submission" date="2022-01" db="EMBL/GenBank/DDBJ databases">
        <authorList>
            <person name="Yamashiro T."/>
            <person name="Shiraishi A."/>
            <person name="Satake H."/>
            <person name="Nakayama K."/>
        </authorList>
    </citation>
    <scope>NUCLEOTIDE SEQUENCE</scope>
</reference>
<feature type="region of interest" description="Disordered" evidence="1">
    <location>
        <begin position="385"/>
        <end position="455"/>
    </location>
</feature>
<sequence length="981" mass="112621">MHQEQAQQAARDEKLVPTEDIVKIGKSNLIMDPTLTQKKETYQVILDIIKNTPYYNAFLISADVLEIYMQQFWFTIKKVKKSSFYQFDLDNKTCIYHKENVDYAALIWEDLQYQIDNRQSKVRRREIMPYPRFTKVIIHHFMSQHKSISKRQGSPYNTVNKDGVLDRLKFIAYKMFIFLSTGLIPPKIERGKGAQGSKATVTPKKATAASKKKRSDKIESSDEESYEQEERIIKRKPRAIFIQDSLQKNDTQKAIKASKRESIFKHQSGGSSEGAGITLEVLDEPIGKSAVLDEGAGTSPEVPNETKDKSKAQDDLVYWGSTDDETFLFDEKEENPRDIPSVSTDEDESDDDDEEDDESIDIKMTDDVKTDTDVEDLVKGVAKMNITEEAEEENAKKVEEQKADEVLKADEEQQGDDQVGDEQVGVPVSTTHKETPNLLQSTSSHSVSSNFGNQFLNSPNVSLIEPFHAVKVSVIPEPTEIPPSTPPAPLLPATVIPSALVPNPEAFNDVSKVPEAVNKYLGPTLGDTLRKDDVSKFIKVKQELDAKENNEHKQKNILFQSLLVDENDMDKLVVDPASQRKRRHDDKDQDPPAGSDLRMKKKRTRKDAEPSKKSLKSKESAKDTIPKIPKKDWFKKSPRPKILDPDWNTVKTIDDAPEQSWFNEMIQAEKHLLMFDELMSTPIDFSEFAMNRLKLNKITRADLVVLMFNLLKGTCKRCVELEYNMEECYHTLTDKLDWTNPKGHKSSVYMSKPLPLHDKEVRLTIPVEFFFNNDLEYLKARNKERTYSSSITKTPAARYTMEGIKDMIPTLWIPVKISYDKDVALEISHWSPQRQQYYRAMINRVSKHEVFSTMRILSVVSVQVEKKSGYGYLKEIVVRRADQKLYKFKEGYFSDLHLNDIEDMLLLIARNKLFNLEGDLGVESYQRKLNLTKPERTCPHISVKEPYTLNFDPHGVIYEDKSKKKRLMRVDEIHKFCDGTL</sequence>
<keyword evidence="3" id="KW-1185">Reference proteome</keyword>
<accession>A0ABQ5AVL7</accession>
<dbReference type="Proteomes" id="UP001151760">
    <property type="component" value="Unassembled WGS sequence"/>
</dbReference>
<evidence type="ECO:0000313" key="2">
    <source>
        <dbReference type="EMBL" id="GJT06585.1"/>
    </source>
</evidence>
<feature type="region of interest" description="Disordered" evidence="1">
    <location>
        <begin position="251"/>
        <end position="277"/>
    </location>
</feature>
<feature type="compositionally biased region" description="Basic and acidic residues" evidence="1">
    <location>
        <begin position="393"/>
        <end position="411"/>
    </location>
</feature>
<feature type="region of interest" description="Disordered" evidence="1">
    <location>
        <begin position="575"/>
        <end position="623"/>
    </location>
</feature>
<evidence type="ECO:0000313" key="3">
    <source>
        <dbReference type="Proteomes" id="UP001151760"/>
    </source>
</evidence>
<feature type="compositionally biased region" description="Acidic residues" evidence="1">
    <location>
        <begin position="344"/>
        <end position="359"/>
    </location>
</feature>
<feature type="compositionally biased region" description="Basic and acidic residues" evidence="1">
    <location>
        <begin position="606"/>
        <end position="623"/>
    </location>
</feature>
<dbReference type="EMBL" id="BQNB010012681">
    <property type="protein sequence ID" value="GJT06585.1"/>
    <property type="molecule type" value="Genomic_DNA"/>
</dbReference>